<organism evidence="2 3">
    <name type="scientific">Enhygromyxa salina</name>
    <dbReference type="NCBI Taxonomy" id="215803"/>
    <lineage>
        <taxon>Bacteria</taxon>
        <taxon>Pseudomonadati</taxon>
        <taxon>Myxococcota</taxon>
        <taxon>Polyangia</taxon>
        <taxon>Nannocystales</taxon>
        <taxon>Nannocystaceae</taxon>
        <taxon>Enhygromyxa</taxon>
    </lineage>
</organism>
<sequence>MSSEHDFSAGFWHDADTAPGFAGAPIVNAIARVREPAYVIRHPETGAIGVAVGGRVGPEPVALGRPAWPVWGHLPPLYPEWLGDRSFTQTHGVRFPYVTGAMANGIATTRLVAEAGRAGFLGFFGAAGLAYGRVEQAVAELSAELGDAAAWGCNLIHSPQEPALEDAVAQLYIERGVRRVSAAAFMALTPSIVRYAIAGIHEDQHGQIVRPRHVFAKVSRLEVARHFLEPAPERILQVLRERGHITEHEAALARHIPIAEDISVESDSGGHTDNRPLAALLPSMLALRDEIVAARGYARPIRIGAAGGIGTPSAVASAFALGAAYVLTGSVNQACVESGLDASGKQMLAEAGIADVIMAPAADMFELGVEVQVLRRGTLFGVRAKRLYELYRAYETWDQIPAEDRRKVEQQHLRTSFEQAWASTHQFWAERDPGEITKAQADPRHKLALVFRSYLGQSSRWAIVGQADRRTDFQIWCGPAMGAFNAWTAGSFLAAPEARTVVQVARNLMEGAAVITRAQQFRSYGVPVPAAGFDFRPRPLA</sequence>
<dbReference type="CDD" id="cd04742">
    <property type="entry name" value="NPD_FabD"/>
    <property type="match status" value="1"/>
</dbReference>
<gene>
    <name evidence="2" type="ORF">DB30_06747</name>
</gene>
<dbReference type="InterPro" id="IPR013785">
    <property type="entry name" value="Aldolase_TIM"/>
</dbReference>
<dbReference type="Proteomes" id="UP000031599">
    <property type="component" value="Unassembled WGS sequence"/>
</dbReference>
<dbReference type="PANTHER" id="PTHR32332">
    <property type="entry name" value="2-NITROPROPANE DIOXYGENASE"/>
    <property type="match status" value="1"/>
</dbReference>
<dbReference type="InterPro" id="IPR014179">
    <property type="entry name" value="PfaD-like_TIM-barrel"/>
</dbReference>
<dbReference type="InterPro" id="IPR049489">
    <property type="entry name" value="FabD-like_helical_ins"/>
</dbReference>
<proteinExistence type="predicted"/>
<dbReference type="AlphaFoldDB" id="A0A0C2CXZ2"/>
<feature type="domain" description="[Acyl-carrier-protein] S-malonyltransferase-like inserted helical" evidence="1">
    <location>
        <begin position="394"/>
        <end position="473"/>
    </location>
</feature>
<dbReference type="RefSeq" id="WP_146660566.1">
    <property type="nucleotide sequence ID" value="NZ_JMCC02000072.1"/>
</dbReference>
<accession>A0A0C2CXZ2</accession>
<dbReference type="Gene3D" id="3.20.20.70">
    <property type="entry name" value="Aldolase class I"/>
    <property type="match status" value="1"/>
</dbReference>
<dbReference type="EMBL" id="JMCC02000072">
    <property type="protein sequence ID" value="KIG14520.1"/>
    <property type="molecule type" value="Genomic_DNA"/>
</dbReference>
<dbReference type="SUPFAM" id="SSF51412">
    <property type="entry name" value="Inosine monophosphate dehydrogenase (IMPDH)"/>
    <property type="match status" value="1"/>
</dbReference>
<evidence type="ECO:0000313" key="3">
    <source>
        <dbReference type="Proteomes" id="UP000031599"/>
    </source>
</evidence>
<dbReference type="NCBIfam" id="TIGR02814">
    <property type="entry name" value="pfaD_fam"/>
    <property type="match status" value="1"/>
</dbReference>
<protein>
    <submittedName>
        <fullName evidence="2">Enoyl-[acyl-carrier-protein] reductase</fullName>
    </submittedName>
</protein>
<evidence type="ECO:0000259" key="1">
    <source>
        <dbReference type="Pfam" id="PF21607"/>
    </source>
</evidence>
<dbReference type="PANTHER" id="PTHR32332:SF20">
    <property type="entry name" value="2-NITROPROPANE DIOXYGENASE-LIKE PROTEIN"/>
    <property type="match status" value="1"/>
</dbReference>
<name>A0A0C2CXZ2_9BACT</name>
<evidence type="ECO:0000313" key="2">
    <source>
        <dbReference type="EMBL" id="KIG14520.1"/>
    </source>
</evidence>
<dbReference type="Pfam" id="PF21607">
    <property type="entry name" value="FabD_helical_ins"/>
    <property type="match status" value="1"/>
</dbReference>
<reference evidence="2 3" key="1">
    <citation type="submission" date="2014-12" db="EMBL/GenBank/DDBJ databases">
        <title>Genome assembly of Enhygromyxa salina DSM 15201.</title>
        <authorList>
            <person name="Sharma G."/>
            <person name="Subramanian S."/>
        </authorList>
    </citation>
    <scope>NUCLEOTIDE SEQUENCE [LARGE SCALE GENOMIC DNA]</scope>
    <source>
        <strain evidence="2 3">DSM 15201</strain>
    </source>
</reference>
<comment type="caution">
    <text evidence="2">The sequence shown here is derived from an EMBL/GenBank/DDBJ whole genome shotgun (WGS) entry which is preliminary data.</text>
</comment>
<dbReference type="Pfam" id="PF03060">
    <property type="entry name" value="NMO"/>
    <property type="match status" value="1"/>
</dbReference>